<gene>
    <name evidence="4" type="ORF">FCN18_04420</name>
</gene>
<dbReference type="PANTHER" id="PTHR16305">
    <property type="entry name" value="TESTICULAR SOLUBLE ADENYLYL CYCLASE"/>
    <property type="match status" value="1"/>
</dbReference>
<evidence type="ECO:0000256" key="1">
    <source>
        <dbReference type="ARBA" id="ARBA00022741"/>
    </source>
</evidence>
<feature type="domain" description="Bacterial transcriptional activator" evidence="3">
    <location>
        <begin position="120"/>
        <end position="250"/>
    </location>
</feature>
<proteinExistence type="predicted"/>
<evidence type="ECO:0000313" key="4">
    <source>
        <dbReference type="EMBL" id="TKG72504.1"/>
    </source>
</evidence>
<evidence type="ECO:0000259" key="3">
    <source>
        <dbReference type="SMART" id="SM01043"/>
    </source>
</evidence>
<protein>
    <submittedName>
        <fullName evidence="4">Transcriptional regulator</fullName>
    </submittedName>
</protein>
<dbReference type="Gene3D" id="3.40.50.300">
    <property type="entry name" value="P-loop containing nucleotide triphosphate hydrolases"/>
    <property type="match status" value="1"/>
</dbReference>
<evidence type="ECO:0000256" key="2">
    <source>
        <dbReference type="ARBA" id="ARBA00022840"/>
    </source>
</evidence>
<dbReference type="InterPro" id="IPR016032">
    <property type="entry name" value="Sig_transdc_resp-reg_C-effctor"/>
</dbReference>
<reference evidence="4 5" key="1">
    <citation type="journal article" date="2015" name="Antonie Van Leeuwenhoek">
        <title>Prauserella endophytica sp. nov., an endophytic actinobacterium isolated from Tamarix taklamakanensis.</title>
        <authorList>
            <person name="Liu J.M."/>
            <person name="Habden X."/>
            <person name="Guo L."/>
            <person name="Tuo L."/>
            <person name="Jiang Z.K."/>
            <person name="Liu S.W."/>
            <person name="Liu X.F."/>
            <person name="Chen L."/>
            <person name="Li R.F."/>
            <person name="Zhang Y.Q."/>
            <person name="Sun C.H."/>
        </authorList>
    </citation>
    <scope>NUCLEOTIDE SEQUENCE [LARGE SCALE GENOMIC DNA]</scope>
    <source>
        <strain evidence="4 5">CGMCC 4.7182</strain>
    </source>
</reference>
<name>A0ABY2S988_9PSEU</name>
<dbReference type="Pfam" id="PF13191">
    <property type="entry name" value="AAA_16"/>
    <property type="match status" value="1"/>
</dbReference>
<accession>A0ABY2S988</accession>
<dbReference type="InterPro" id="IPR011990">
    <property type="entry name" value="TPR-like_helical_dom_sf"/>
</dbReference>
<dbReference type="Proteomes" id="UP000309992">
    <property type="component" value="Unassembled WGS sequence"/>
</dbReference>
<keyword evidence="5" id="KW-1185">Reference proteome</keyword>
<dbReference type="SUPFAM" id="SSF46894">
    <property type="entry name" value="C-terminal effector domain of the bipartite response regulators"/>
    <property type="match status" value="1"/>
</dbReference>
<keyword evidence="2" id="KW-0067">ATP-binding</keyword>
<dbReference type="InterPro" id="IPR041664">
    <property type="entry name" value="AAA_16"/>
</dbReference>
<dbReference type="EMBL" id="SWMS01000002">
    <property type="protein sequence ID" value="TKG72504.1"/>
    <property type="molecule type" value="Genomic_DNA"/>
</dbReference>
<organism evidence="4 5">
    <name type="scientific">Prauserella endophytica</name>
    <dbReference type="NCBI Taxonomy" id="1592324"/>
    <lineage>
        <taxon>Bacteria</taxon>
        <taxon>Bacillati</taxon>
        <taxon>Actinomycetota</taxon>
        <taxon>Actinomycetes</taxon>
        <taxon>Pseudonocardiales</taxon>
        <taxon>Pseudonocardiaceae</taxon>
        <taxon>Prauserella</taxon>
        <taxon>Prauserella coralliicola group</taxon>
    </lineage>
</organism>
<sequence>MGSCARRQTRPRILRSGIVTDPPLAIRLFGQFQVHRGGAPMHLDSARGESLLAFLLLHRHQSLQRQRLAFALWPDSTEAQALTNLRHVLHNLRRSWPEIDRHLEVTQRTLSWRPDPPYRLDVAEFEAALSRGSWDVAVRLYTGDLLVGRADEWVEGERARLRHAFVEALERLVATAHERGDLTGAVRYAERLLREQPMREETYRLLMRLHDAQGDRTSAVRVYHECAATLERELGIEPAAVTRAVYDALLSPDDVQQISRVGGTSFVGRSAERATLTARWRQARTAAQVVLLAGEPGIGKTRLAEEFRAWCAHRGAVTAVARAYPGEGALAYGPVVAWLRSERLNAGLRALAAPYLTELARLLPELLATVPRPLRLPESEQRQRLYDAVVQALLASGAPVLLVADDVQWWDREALRLLHYVVRTRPSAPLLVVATARREDIETATPVGELLNALRLAERVTEIDLDRLNRSETAVLAEQLSGKRFADADIAALYRQTEGNPLFIVEALRAGDVLTPKVQAVVQARVAQLSAAARELVDVAATVGREFTAEVLALAGQVSEDVVIRGLDELWRRRIIREHDTRAYDFSHDTIREAVYAELSPVRRRYLHGRVARALEAAYQQDPGSVSGRLARHYEEAERIEQAVAAYAHAAEVAQQLYAHAESARHLTRALELVRSLPESRRRWTCELDLSNALLAPLVASEGYASARIHETHRRALKLCRSLGAEPSPPLLRSLGLGSLALGDFAAAREHGTALRDRGQREDDDVLRVEGDYVLGVTAFWAGELTAARKHLERAVATYRDENRREHLLRYAQDPLVICLTRLALTYWFLGDEQAAIRARDRGLARAEEIAHPYSLMTTLLFASLLALDMGEVSALRRFVQRGKAVAPPVAGEQIDAAIAALAAYLEVVDGRPAEGIARIRRIVAAARVREQAAPGLRSALLRILLAACDVAGDPDTGLQVADELSTLTSSVIWRPEAERLRAKFLARQHPAST</sequence>
<dbReference type="SUPFAM" id="SSF52540">
    <property type="entry name" value="P-loop containing nucleoside triphosphate hydrolases"/>
    <property type="match status" value="1"/>
</dbReference>
<dbReference type="SMART" id="SM01043">
    <property type="entry name" value="BTAD"/>
    <property type="match status" value="1"/>
</dbReference>
<dbReference type="InterPro" id="IPR005158">
    <property type="entry name" value="BTAD"/>
</dbReference>
<dbReference type="SUPFAM" id="SSF48452">
    <property type="entry name" value="TPR-like"/>
    <property type="match status" value="2"/>
</dbReference>
<dbReference type="InterPro" id="IPR027417">
    <property type="entry name" value="P-loop_NTPase"/>
</dbReference>
<dbReference type="Gene3D" id="1.25.40.10">
    <property type="entry name" value="Tetratricopeptide repeat domain"/>
    <property type="match status" value="2"/>
</dbReference>
<evidence type="ECO:0000313" key="5">
    <source>
        <dbReference type="Proteomes" id="UP000309992"/>
    </source>
</evidence>
<dbReference type="InterPro" id="IPR036388">
    <property type="entry name" value="WH-like_DNA-bd_sf"/>
</dbReference>
<dbReference type="Gene3D" id="1.10.10.10">
    <property type="entry name" value="Winged helix-like DNA-binding domain superfamily/Winged helix DNA-binding domain"/>
    <property type="match status" value="1"/>
</dbReference>
<comment type="caution">
    <text evidence="4">The sequence shown here is derived from an EMBL/GenBank/DDBJ whole genome shotgun (WGS) entry which is preliminary data.</text>
</comment>
<keyword evidence="1" id="KW-0547">Nucleotide-binding</keyword>
<dbReference type="PANTHER" id="PTHR16305:SF28">
    <property type="entry name" value="GUANYLATE CYCLASE DOMAIN-CONTAINING PROTEIN"/>
    <property type="match status" value="1"/>
</dbReference>
<dbReference type="Pfam" id="PF03704">
    <property type="entry name" value="BTAD"/>
    <property type="match status" value="1"/>
</dbReference>